<proteinExistence type="predicted"/>
<protein>
    <submittedName>
        <fullName evidence="2">Uncharacterized protein</fullName>
    </submittedName>
</protein>
<organism evidence="2">
    <name type="scientific">Klosneuvirus KNV1</name>
    <dbReference type="NCBI Taxonomy" id="1977640"/>
    <lineage>
        <taxon>Viruses</taxon>
        <taxon>Varidnaviria</taxon>
        <taxon>Bamfordvirae</taxon>
        <taxon>Nucleocytoviricota</taxon>
        <taxon>Megaviricetes</taxon>
        <taxon>Imitervirales</taxon>
        <taxon>Mimiviridae</taxon>
        <taxon>Klosneuvirinae</taxon>
        <taxon>Klosneuvirus</taxon>
    </lineage>
</organism>
<keyword evidence="1" id="KW-0472">Membrane</keyword>
<accession>A0A1V0SIX0</accession>
<evidence type="ECO:0000256" key="1">
    <source>
        <dbReference type="SAM" id="Phobius"/>
    </source>
</evidence>
<dbReference type="EMBL" id="KY684109">
    <property type="protein sequence ID" value="ARF11663.1"/>
    <property type="molecule type" value="Genomic_DNA"/>
</dbReference>
<keyword evidence="1" id="KW-0812">Transmembrane</keyword>
<keyword evidence="1" id="KW-1133">Transmembrane helix</keyword>
<gene>
    <name evidence="2" type="ORF">Klosneuvirus_2_99</name>
</gene>
<sequence length="334" mass="40296">MSDEVKIAGPYSVCIIYDPLTNKQIYLFGEYHYKYNHNPEMINFSQYLDDIFKNNPNKTFDFLLESSYYRDKHVSKPDNSSLIFSAMKHFSPYFYNIMSNSNKNQWNNVRFHSIDIRNYMHDQKLSKDETCEYTILTSLFQDIYRGGITKLKMVHLNLIKKYIFDTANNKLYDINILLENRWKIIEHHPKFKRNMKNVYEKLKEYYQDELVSFLNETYKNKKRSEMINDVFKELMRKGHIIDNGLNMQIIWAFFTKYSVFFMDIYLIGRMYKTFTPKKETDIQNITADNVIVLAGCKHIEHLKRYFEKTNCQIVYEDRNCKDKFITLPTDMFST</sequence>
<feature type="transmembrane region" description="Helical" evidence="1">
    <location>
        <begin position="249"/>
        <end position="268"/>
    </location>
</feature>
<reference evidence="2" key="1">
    <citation type="journal article" date="2017" name="Science">
        <title>Giant viruses with an expanded complement of translation system components.</title>
        <authorList>
            <person name="Schulz F."/>
            <person name="Yutin N."/>
            <person name="Ivanova N.N."/>
            <person name="Ortega D.R."/>
            <person name="Lee T.K."/>
            <person name="Vierheilig J."/>
            <person name="Daims H."/>
            <person name="Horn M."/>
            <person name="Wagner M."/>
            <person name="Jensen G.J."/>
            <person name="Kyrpides N.C."/>
            <person name="Koonin E.V."/>
            <person name="Woyke T."/>
        </authorList>
    </citation>
    <scope>NUCLEOTIDE SEQUENCE</scope>
    <source>
        <strain evidence="2">KNV1</strain>
    </source>
</reference>
<evidence type="ECO:0000313" key="2">
    <source>
        <dbReference type="EMBL" id="ARF11663.1"/>
    </source>
</evidence>
<name>A0A1V0SIX0_9VIRU</name>